<reference evidence="2" key="1">
    <citation type="submission" date="2022-03" db="EMBL/GenBank/DDBJ databases">
        <authorList>
            <person name="Martin H S."/>
        </authorList>
    </citation>
    <scope>NUCLEOTIDE SEQUENCE</scope>
</reference>
<feature type="compositionally biased region" description="Basic and acidic residues" evidence="1">
    <location>
        <begin position="124"/>
        <end position="135"/>
    </location>
</feature>
<accession>A0ABN8J159</accession>
<keyword evidence="3" id="KW-1185">Reference proteome</keyword>
<gene>
    <name evidence="2" type="ORF">IPOD504_LOCUS14808</name>
</gene>
<feature type="region of interest" description="Disordered" evidence="1">
    <location>
        <begin position="1"/>
        <end position="135"/>
    </location>
</feature>
<evidence type="ECO:0000256" key="1">
    <source>
        <dbReference type="SAM" id="MobiDB-lite"/>
    </source>
</evidence>
<evidence type="ECO:0000313" key="3">
    <source>
        <dbReference type="Proteomes" id="UP000837857"/>
    </source>
</evidence>
<feature type="non-terminal residue" evidence="2">
    <location>
        <position position="135"/>
    </location>
</feature>
<dbReference type="Proteomes" id="UP000837857">
    <property type="component" value="Chromosome 5"/>
</dbReference>
<dbReference type="EMBL" id="OW152817">
    <property type="protein sequence ID" value="CAH2069247.1"/>
    <property type="molecule type" value="Genomic_DNA"/>
</dbReference>
<sequence length="135" mass="14721">MLDAAPRSALLERRRPATGSRFEMNLRGGAERLGRAAGGDVVATGRRGPEGASPRLAAAAAHRPPQPRRRQRAPACPTPRARRPLQPTAPPRWPPSTSTTTSVSARLSRRFTRSPVFAPCAQRGPRERQSSMRQK</sequence>
<organism evidence="2 3">
    <name type="scientific">Iphiclides podalirius</name>
    <name type="common">scarce swallowtail</name>
    <dbReference type="NCBI Taxonomy" id="110791"/>
    <lineage>
        <taxon>Eukaryota</taxon>
        <taxon>Metazoa</taxon>
        <taxon>Ecdysozoa</taxon>
        <taxon>Arthropoda</taxon>
        <taxon>Hexapoda</taxon>
        <taxon>Insecta</taxon>
        <taxon>Pterygota</taxon>
        <taxon>Neoptera</taxon>
        <taxon>Endopterygota</taxon>
        <taxon>Lepidoptera</taxon>
        <taxon>Glossata</taxon>
        <taxon>Ditrysia</taxon>
        <taxon>Papilionoidea</taxon>
        <taxon>Papilionidae</taxon>
        <taxon>Papilioninae</taxon>
        <taxon>Iphiclides</taxon>
    </lineage>
</organism>
<name>A0ABN8J159_9NEOP</name>
<protein>
    <submittedName>
        <fullName evidence="2">Uncharacterized protein</fullName>
    </submittedName>
</protein>
<evidence type="ECO:0000313" key="2">
    <source>
        <dbReference type="EMBL" id="CAH2069247.1"/>
    </source>
</evidence>
<proteinExistence type="predicted"/>
<feature type="compositionally biased region" description="Low complexity" evidence="1">
    <location>
        <begin position="50"/>
        <end position="63"/>
    </location>
</feature>
<feature type="compositionally biased region" description="Low complexity" evidence="1">
    <location>
        <begin position="95"/>
        <end position="106"/>
    </location>
</feature>